<evidence type="ECO:0000256" key="2">
    <source>
        <dbReference type="ARBA" id="ARBA00023002"/>
    </source>
</evidence>
<dbReference type="Proteomes" id="UP001055149">
    <property type="component" value="Unassembled WGS sequence"/>
</dbReference>
<dbReference type="InterPro" id="IPR020904">
    <property type="entry name" value="Sc_DH/Rdtase_CS"/>
</dbReference>
<sequence>MKDFTGKVAVITGAAHGFGREIARAHKMRLFLADIEAPALTTVTQELQEQGAEVVMQQTDVTDEQAVTALIDAVMQHYGQIDLVVNSAGIALGNFVWDLPTRDWEWILHADFLSQVYIMKRVIPLMLKQQTPADIINVASVGGLTCGPTLSAYAAAKAASIAMTESVAYDLQAIKADIHLHLFCPAFYQTDLGQSEKRRPAMYTELTDPYYRSPAYKAALKQSQAFLDQGASLETVGPVIFKGLAENTFMITTHQKLAPFIEDRTHRHLTGQQPSLALFNQYLPLMEDELPSDLLD</sequence>
<comment type="caution">
    <text evidence="4">The sequence shown here is derived from an EMBL/GenBank/DDBJ whole genome shotgun (WGS) entry which is preliminary data.</text>
</comment>
<keyword evidence="2" id="KW-0560">Oxidoreductase</keyword>
<dbReference type="CDD" id="cd05233">
    <property type="entry name" value="SDR_c"/>
    <property type="match status" value="1"/>
</dbReference>
<evidence type="ECO:0000256" key="1">
    <source>
        <dbReference type="ARBA" id="ARBA00006484"/>
    </source>
</evidence>
<gene>
    <name evidence="4" type="ORF">LPAF129_02440</name>
</gene>
<protein>
    <submittedName>
        <fullName evidence="4">Short-chain dehydrogenase</fullName>
    </submittedName>
</protein>
<dbReference type="PANTHER" id="PTHR43669:SF3">
    <property type="entry name" value="ALCOHOL DEHYDROGENASE, PUTATIVE (AFU_ORTHOLOGUE AFUA_3G03445)-RELATED"/>
    <property type="match status" value="1"/>
</dbReference>
<dbReference type="InterPro" id="IPR036291">
    <property type="entry name" value="NAD(P)-bd_dom_sf"/>
</dbReference>
<dbReference type="SUPFAM" id="SSF51735">
    <property type="entry name" value="NAD(P)-binding Rossmann-fold domains"/>
    <property type="match status" value="1"/>
</dbReference>
<dbReference type="Pfam" id="PF00106">
    <property type="entry name" value="adh_short"/>
    <property type="match status" value="1"/>
</dbReference>
<organism evidence="4 5">
    <name type="scientific">Ligilactobacillus pabuli</name>
    <dbReference type="NCBI Taxonomy" id="2886039"/>
    <lineage>
        <taxon>Bacteria</taxon>
        <taxon>Bacillati</taxon>
        <taxon>Bacillota</taxon>
        <taxon>Bacilli</taxon>
        <taxon>Lactobacillales</taxon>
        <taxon>Lactobacillaceae</taxon>
        <taxon>Ligilactobacillus</taxon>
    </lineage>
</organism>
<dbReference type="RefSeq" id="WP_244054226.1">
    <property type="nucleotide sequence ID" value="NZ_BQXH01000002.1"/>
</dbReference>
<dbReference type="Gene3D" id="3.40.50.720">
    <property type="entry name" value="NAD(P)-binding Rossmann-like Domain"/>
    <property type="match status" value="1"/>
</dbReference>
<evidence type="ECO:0000313" key="4">
    <source>
        <dbReference type="EMBL" id="GKS80559.1"/>
    </source>
</evidence>
<dbReference type="PRINTS" id="PR00081">
    <property type="entry name" value="GDHRDH"/>
</dbReference>
<accession>A0ABQ5JER2</accession>
<dbReference type="EMBL" id="BQXH01000002">
    <property type="protein sequence ID" value="GKS80559.1"/>
    <property type="molecule type" value="Genomic_DNA"/>
</dbReference>
<dbReference type="PRINTS" id="PR00080">
    <property type="entry name" value="SDRFAMILY"/>
</dbReference>
<reference evidence="4" key="1">
    <citation type="journal article" date="2022" name="Int. J. Syst. Evol. Microbiol.">
        <title>A novel species of lactic acid bacteria, Ligilactobacillus pabuli sp. nov., isolated from alfalfa silage.</title>
        <authorList>
            <person name="Tohno M."/>
            <person name="Tanizawa Y."/>
            <person name="Sawada H."/>
            <person name="Sakamoto M."/>
            <person name="Ohkuma M."/>
            <person name="Kobayashi H."/>
        </authorList>
    </citation>
    <scope>NUCLEOTIDE SEQUENCE</scope>
    <source>
        <strain evidence="4">AF129</strain>
    </source>
</reference>
<comment type="similarity">
    <text evidence="1 3">Belongs to the short-chain dehydrogenases/reductases (SDR) family.</text>
</comment>
<keyword evidence="5" id="KW-1185">Reference proteome</keyword>
<dbReference type="InterPro" id="IPR002347">
    <property type="entry name" value="SDR_fam"/>
</dbReference>
<dbReference type="PROSITE" id="PS00061">
    <property type="entry name" value="ADH_SHORT"/>
    <property type="match status" value="1"/>
</dbReference>
<evidence type="ECO:0000313" key="5">
    <source>
        <dbReference type="Proteomes" id="UP001055149"/>
    </source>
</evidence>
<evidence type="ECO:0000256" key="3">
    <source>
        <dbReference type="RuleBase" id="RU000363"/>
    </source>
</evidence>
<name>A0ABQ5JER2_9LACO</name>
<proteinExistence type="inferred from homology"/>
<dbReference type="PANTHER" id="PTHR43669">
    <property type="entry name" value="5-KETO-D-GLUCONATE 5-REDUCTASE"/>
    <property type="match status" value="1"/>
</dbReference>